<reference evidence="1" key="1">
    <citation type="submission" date="2024-12" db="EMBL/GenBank/DDBJ databases">
        <authorList>
            <person name="Wu N."/>
        </authorList>
    </citation>
    <scope>NUCLEOTIDE SEQUENCE</scope>
    <source>
        <strain evidence="1">P15</strain>
    </source>
</reference>
<keyword evidence="1" id="KW-0808">Transferase</keyword>
<evidence type="ECO:0000313" key="1">
    <source>
        <dbReference type="EMBL" id="MFM9330143.1"/>
    </source>
</evidence>
<dbReference type="EMBL" id="JBJURJ010000011">
    <property type="protein sequence ID" value="MFM9330143.1"/>
    <property type="molecule type" value="Genomic_DNA"/>
</dbReference>
<accession>A0ACC7NZM3</accession>
<gene>
    <name evidence="1" type="ORF">ACI1P1_17730</name>
</gene>
<protein>
    <submittedName>
        <fullName evidence="1">Sensor histidine kinase</fullName>
    </submittedName>
</protein>
<keyword evidence="2" id="KW-1185">Reference proteome</keyword>
<dbReference type="Proteomes" id="UP001631969">
    <property type="component" value="Unassembled WGS sequence"/>
</dbReference>
<name>A0ACC7NZM3_9BACL</name>
<organism evidence="1 2">
    <name type="scientific">Paenibacillus mesotrionivorans</name>
    <dbReference type="NCBI Taxonomy" id="3160968"/>
    <lineage>
        <taxon>Bacteria</taxon>
        <taxon>Bacillati</taxon>
        <taxon>Bacillota</taxon>
        <taxon>Bacilli</taxon>
        <taxon>Bacillales</taxon>
        <taxon>Paenibacillaceae</taxon>
        <taxon>Paenibacillus</taxon>
    </lineage>
</organism>
<comment type="caution">
    <text evidence="1">The sequence shown here is derived from an EMBL/GenBank/DDBJ whole genome shotgun (WGS) entry which is preliminary data.</text>
</comment>
<proteinExistence type="predicted"/>
<sequence>MKLWRFFKYELPYLAVFLAGYGIMLAVVAADPAALLRGETALYGLALLVLLWSCFFIRRYVLTLQAARQLYEPEAAALSLEAELCREALDTREKVHIRTLNEVRARQNDHYNYIVSWFHEVKTPISVLRLLQQTGMDANSLEEEISRIEHYVDQALYYAKLDSFNQDYELVNCDLEKLVKELVKNHAKTFISRKVQLRLDLAPATVQSDAKWLAFILNQLLTNSLKYTAVQGEISITLAATTEERLLIIRDNGIGIEPKDLPRVFNRGFTGTNGRAYAHSTGMGLYLAQELSRKLGHYITCASEVGRFTEMTVHFPRNYDAYLDTVAPTKP</sequence>
<evidence type="ECO:0000313" key="2">
    <source>
        <dbReference type="Proteomes" id="UP001631969"/>
    </source>
</evidence>
<keyword evidence="1" id="KW-0418">Kinase</keyword>